<dbReference type="RefSeq" id="XP_016216910.1">
    <property type="nucleotide sequence ID" value="XM_016354894.1"/>
</dbReference>
<dbReference type="VEuPathDB" id="FungiDB:PV09_01934"/>
<keyword evidence="3" id="KW-1185">Reference proteome</keyword>
<protein>
    <submittedName>
        <fullName evidence="2">Uncharacterized protein</fullName>
    </submittedName>
</protein>
<feature type="compositionally biased region" description="Basic and acidic residues" evidence="1">
    <location>
        <begin position="16"/>
        <end position="30"/>
    </location>
</feature>
<dbReference type="AlphaFoldDB" id="A0A0D1XWD5"/>
<evidence type="ECO:0000313" key="2">
    <source>
        <dbReference type="EMBL" id="KIW07041.1"/>
    </source>
</evidence>
<proteinExistence type="predicted"/>
<reference evidence="2 3" key="1">
    <citation type="submission" date="2015-01" db="EMBL/GenBank/DDBJ databases">
        <title>The Genome Sequence of Ochroconis gallopava CBS43764.</title>
        <authorList>
            <consortium name="The Broad Institute Genomics Platform"/>
            <person name="Cuomo C."/>
            <person name="de Hoog S."/>
            <person name="Gorbushina A."/>
            <person name="Stielow B."/>
            <person name="Teixiera M."/>
            <person name="Abouelleil A."/>
            <person name="Chapman S.B."/>
            <person name="Priest M."/>
            <person name="Young S.K."/>
            <person name="Wortman J."/>
            <person name="Nusbaum C."/>
            <person name="Birren B."/>
        </authorList>
    </citation>
    <scope>NUCLEOTIDE SEQUENCE [LARGE SCALE GENOMIC DNA]</scope>
    <source>
        <strain evidence="2 3">CBS 43764</strain>
    </source>
</reference>
<accession>A0A0D1XWD5</accession>
<organism evidence="2 3">
    <name type="scientific">Verruconis gallopava</name>
    <dbReference type="NCBI Taxonomy" id="253628"/>
    <lineage>
        <taxon>Eukaryota</taxon>
        <taxon>Fungi</taxon>
        <taxon>Dikarya</taxon>
        <taxon>Ascomycota</taxon>
        <taxon>Pezizomycotina</taxon>
        <taxon>Dothideomycetes</taxon>
        <taxon>Pleosporomycetidae</taxon>
        <taxon>Venturiales</taxon>
        <taxon>Sympoventuriaceae</taxon>
        <taxon>Verruconis</taxon>
    </lineage>
</organism>
<dbReference type="HOGENOM" id="CLU_1435472_0_0_1"/>
<evidence type="ECO:0000256" key="1">
    <source>
        <dbReference type="SAM" id="MobiDB-lite"/>
    </source>
</evidence>
<dbReference type="InParanoid" id="A0A0D1XWD5"/>
<dbReference type="Proteomes" id="UP000053259">
    <property type="component" value="Unassembled WGS sequence"/>
</dbReference>
<dbReference type="GeneID" id="27309907"/>
<sequence length="189" mass="21670">MVTSKSFSMNSTNSRKSPDTESMDRSRAHPTDFLSLPPELRQEIIHLTLSPQRLRARLLSRWQLIYIKGFSTVAEEVIKTESTPWLKIGGLIAEDMAYVQKTWSRAAAAQQAEVEHFARQHATLAMAYMRSNHWDQDFEATKNDAEVTAAKIREQVRALTMDINYLRERNSAQAVRRSVLGQVKYESKV</sequence>
<name>A0A0D1XWD5_9PEZI</name>
<evidence type="ECO:0000313" key="3">
    <source>
        <dbReference type="Proteomes" id="UP000053259"/>
    </source>
</evidence>
<feature type="compositionally biased region" description="Polar residues" evidence="1">
    <location>
        <begin position="1"/>
        <end position="15"/>
    </location>
</feature>
<dbReference type="EMBL" id="KN847533">
    <property type="protein sequence ID" value="KIW07041.1"/>
    <property type="molecule type" value="Genomic_DNA"/>
</dbReference>
<gene>
    <name evidence="2" type="ORF">PV09_01934</name>
</gene>
<feature type="region of interest" description="Disordered" evidence="1">
    <location>
        <begin position="1"/>
        <end position="33"/>
    </location>
</feature>